<accession>A0A059AEP2</accession>
<protein>
    <recommendedName>
        <fullName evidence="4">Extensin domain-containing protein</fullName>
    </recommendedName>
</protein>
<gene>
    <name evidence="3" type="ORF">EUGRSUZ_J01546</name>
</gene>
<dbReference type="PANTHER" id="PTHR37702">
    <property type="entry name" value="PROLINE-RICH FAMILY PROTEIN"/>
    <property type="match status" value="1"/>
</dbReference>
<dbReference type="EMBL" id="KK198762">
    <property type="protein sequence ID" value="KCW52111.1"/>
    <property type="molecule type" value="Genomic_DNA"/>
</dbReference>
<sequence length="142" mass="15438">MASSIKNGHGVCASILVMVLFAAFPQALVHGQAVVTVSQPPPSNCPYPCLPPPTTPTMYLPPSPPLPPSMVYPPPSGNFPYYLPPPWYLANAPPPPDPILPYYPWYYKEPLVPSSSSEIRHLQSWVVILSLLLMIVSSALFG</sequence>
<name>A0A059AEP2_EUCGR</name>
<evidence type="ECO:0000313" key="3">
    <source>
        <dbReference type="EMBL" id="KCW52111.1"/>
    </source>
</evidence>
<feature type="chain" id="PRO_5001567276" description="Extensin domain-containing protein" evidence="2">
    <location>
        <begin position="32"/>
        <end position="142"/>
    </location>
</feature>
<keyword evidence="1" id="KW-1133">Transmembrane helix</keyword>
<feature type="transmembrane region" description="Helical" evidence="1">
    <location>
        <begin position="122"/>
        <end position="141"/>
    </location>
</feature>
<keyword evidence="1" id="KW-0812">Transmembrane</keyword>
<proteinExistence type="predicted"/>
<dbReference type="KEGG" id="egr:104423699"/>
<keyword evidence="2" id="KW-0732">Signal</keyword>
<evidence type="ECO:0000256" key="2">
    <source>
        <dbReference type="SAM" id="SignalP"/>
    </source>
</evidence>
<evidence type="ECO:0000256" key="1">
    <source>
        <dbReference type="SAM" id="Phobius"/>
    </source>
</evidence>
<dbReference type="OrthoDB" id="1749383at2759"/>
<dbReference type="PANTHER" id="PTHR37702:SF1">
    <property type="entry name" value="HYDROXYPROLINE-RICH GLYCOPROTEIN FAMILY PROTEIN"/>
    <property type="match status" value="1"/>
</dbReference>
<organism evidence="3">
    <name type="scientific">Eucalyptus grandis</name>
    <name type="common">Flooded gum</name>
    <dbReference type="NCBI Taxonomy" id="71139"/>
    <lineage>
        <taxon>Eukaryota</taxon>
        <taxon>Viridiplantae</taxon>
        <taxon>Streptophyta</taxon>
        <taxon>Embryophyta</taxon>
        <taxon>Tracheophyta</taxon>
        <taxon>Spermatophyta</taxon>
        <taxon>Magnoliopsida</taxon>
        <taxon>eudicotyledons</taxon>
        <taxon>Gunneridae</taxon>
        <taxon>Pentapetalae</taxon>
        <taxon>rosids</taxon>
        <taxon>malvids</taxon>
        <taxon>Myrtales</taxon>
        <taxon>Myrtaceae</taxon>
        <taxon>Myrtoideae</taxon>
        <taxon>Eucalypteae</taxon>
        <taxon>Eucalyptus</taxon>
    </lineage>
</organism>
<dbReference type="Gramene" id="KCW52111">
    <property type="protein sequence ID" value="KCW52111"/>
    <property type="gene ID" value="EUGRSUZ_J01546"/>
</dbReference>
<keyword evidence="1" id="KW-0472">Membrane</keyword>
<dbReference type="AlphaFoldDB" id="A0A059AEP2"/>
<evidence type="ECO:0008006" key="4">
    <source>
        <dbReference type="Google" id="ProtNLM"/>
    </source>
</evidence>
<dbReference type="OMA" id="CASILVM"/>
<dbReference type="InParanoid" id="A0A059AEP2"/>
<feature type="signal peptide" evidence="2">
    <location>
        <begin position="1"/>
        <end position="31"/>
    </location>
</feature>
<reference evidence="3" key="1">
    <citation type="submission" date="2013-07" db="EMBL/GenBank/DDBJ databases">
        <title>The genome of Eucalyptus grandis.</title>
        <authorList>
            <person name="Schmutz J."/>
            <person name="Hayes R."/>
            <person name="Myburg A."/>
            <person name="Tuskan G."/>
            <person name="Grattapaglia D."/>
            <person name="Rokhsar D.S."/>
        </authorList>
    </citation>
    <scope>NUCLEOTIDE SEQUENCE</scope>
    <source>
        <tissue evidence="3">Leaf extractions</tissue>
    </source>
</reference>